<organism evidence="2 3">
    <name type="scientific">Apolygus lucorum</name>
    <name type="common">Small green plant bug</name>
    <name type="synonym">Lygocoris lucorum</name>
    <dbReference type="NCBI Taxonomy" id="248454"/>
    <lineage>
        <taxon>Eukaryota</taxon>
        <taxon>Metazoa</taxon>
        <taxon>Ecdysozoa</taxon>
        <taxon>Arthropoda</taxon>
        <taxon>Hexapoda</taxon>
        <taxon>Insecta</taxon>
        <taxon>Pterygota</taxon>
        <taxon>Neoptera</taxon>
        <taxon>Paraneoptera</taxon>
        <taxon>Hemiptera</taxon>
        <taxon>Heteroptera</taxon>
        <taxon>Panheteroptera</taxon>
        <taxon>Cimicomorpha</taxon>
        <taxon>Miridae</taxon>
        <taxon>Mirini</taxon>
        <taxon>Apolygus</taxon>
    </lineage>
</organism>
<name>A0A8S9XMK0_APOLU</name>
<comment type="caution">
    <text evidence="2">The sequence shown here is derived from an EMBL/GenBank/DDBJ whole genome shotgun (WGS) entry which is preliminary data.</text>
</comment>
<feature type="non-terminal residue" evidence="2">
    <location>
        <position position="1"/>
    </location>
</feature>
<evidence type="ECO:0000313" key="3">
    <source>
        <dbReference type="Proteomes" id="UP000466442"/>
    </source>
</evidence>
<gene>
    <name evidence="2" type="ORF">GE061_015001</name>
</gene>
<protein>
    <submittedName>
        <fullName evidence="2">Uncharacterized protein</fullName>
    </submittedName>
</protein>
<evidence type="ECO:0000256" key="1">
    <source>
        <dbReference type="SAM" id="MobiDB-lite"/>
    </source>
</evidence>
<dbReference type="Proteomes" id="UP000466442">
    <property type="component" value="Unassembled WGS sequence"/>
</dbReference>
<evidence type="ECO:0000313" key="2">
    <source>
        <dbReference type="EMBL" id="KAF6209256.1"/>
    </source>
</evidence>
<accession>A0A8S9XMK0</accession>
<dbReference type="OrthoDB" id="66620at2759"/>
<sequence>MAVSTDESEPLLVTAKSNGSSKTSYKSVSEDGSVSIQMDSRFIQKGLKNGDSDAVKYYGTGGGYGGGPDPEGLPPGIQAPEKITYTWRDINVYAEDKVGCSGYIKK</sequence>
<dbReference type="EMBL" id="WIXP02000006">
    <property type="protein sequence ID" value="KAF6209256.1"/>
    <property type="molecule type" value="Genomic_DNA"/>
</dbReference>
<reference evidence="2" key="1">
    <citation type="journal article" date="2021" name="Mol. Ecol. Resour.">
        <title>Apolygus lucorum genome provides insights into omnivorousness and mesophyll feeding.</title>
        <authorList>
            <person name="Liu Y."/>
            <person name="Liu H."/>
            <person name="Wang H."/>
            <person name="Huang T."/>
            <person name="Liu B."/>
            <person name="Yang B."/>
            <person name="Yin L."/>
            <person name="Li B."/>
            <person name="Zhang Y."/>
            <person name="Zhang S."/>
            <person name="Jiang F."/>
            <person name="Zhang X."/>
            <person name="Ren Y."/>
            <person name="Wang B."/>
            <person name="Wang S."/>
            <person name="Lu Y."/>
            <person name="Wu K."/>
            <person name="Fan W."/>
            <person name="Wang G."/>
        </authorList>
    </citation>
    <scope>NUCLEOTIDE SEQUENCE</scope>
    <source>
        <strain evidence="2">12Hb</strain>
    </source>
</reference>
<dbReference type="AlphaFoldDB" id="A0A8S9XMK0"/>
<feature type="compositionally biased region" description="Polar residues" evidence="1">
    <location>
        <begin position="15"/>
        <end position="30"/>
    </location>
</feature>
<feature type="region of interest" description="Disordered" evidence="1">
    <location>
        <begin position="1"/>
        <end position="30"/>
    </location>
</feature>
<proteinExistence type="predicted"/>
<keyword evidence="3" id="KW-1185">Reference proteome</keyword>